<name>A0A0D0AEY0_9AGAM</name>
<dbReference type="InParanoid" id="A0A0D0AEY0"/>
<gene>
    <name evidence="1" type="ORF">CY34DRAFT_811124</name>
</gene>
<keyword evidence="2" id="KW-1185">Reference proteome</keyword>
<evidence type="ECO:0000313" key="1">
    <source>
        <dbReference type="EMBL" id="KIK36669.1"/>
    </source>
</evidence>
<dbReference type="AlphaFoldDB" id="A0A0D0AEY0"/>
<accession>A0A0D0AEY0</accession>
<evidence type="ECO:0000313" key="2">
    <source>
        <dbReference type="Proteomes" id="UP000054485"/>
    </source>
</evidence>
<proteinExistence type="predicted"/>
<protein>
    <submittedName>
        <fullName evidence="1">Uncharacterized protein</fullName>
    </submittedName>
</protein>
<dbReference type="HOGENOM" id="CLU_2980659_0_0_1"/>
<reference evidence="1 2" key="1">
    <citation type="submission" date="2014-04" db="EMBL/GenBank/DDBJ databases">
        <authorList>
            <consortium name="DOE Joint Genome Institute"/>
            <person name="Kuo A."/>
            <person name="Ruytinx J."/>
            <person name="Rineau F."/>
            <person name="Colpaert J."/>
            <person name="Kohler A."/>
            <person name="Nagy L.G."/>
            <person name="Floudas D."/>
            <person name="Copeland A."/>
            <person name="Barry K.W."/>
            <person name="Cichocki N."/>
            <person name="Veneault-Fourrey C."/>
            <person name="LaButti K."/>
            <person name="Lindquist E.A."/>
            <person name="Lipzen A."/>
            <person name="Lundell T."/>
            <person name="Morin E."/>
            <person name="Murat C."/>
            <person name="Sun H."/>
            <person name="Tunlid A."/>
            <person name="Henrissat B."/>
            <person name="Grigoriev I.V."/>
            <person name="Hibbett D.S."/>
            <person name="Martin F."/>
            <person name="Nordberg H.P."/>
            <person name="Cantor M.N."/>
            <person name="Hua S.X."/>
        </authorList>
    </citation>
    <scope>NUCLEOTIDE SEQUENCE [LARGE SCALE GENOMIC DNA]</scope>
    <source>
        <strain evidence="1 2">UH-Slu-Lm8-n1</strain>
    </source>
</reference>
<dbReference type="EMBL" id="KN835509">
    <property type="protein sequence ID" value="KIK36669.1"/>
    <property type="molecule type" value="Genomic_DNA"/>
</dbReference>
<organism evidence="1 2">
    <name type="scientific">Suillus luteus UH-Slu-Lm8-n1</name>
    <dbReference type="NCBI Taxonomy" id="930992"/>
    <lineage>
        <taxon>Eukaryota</taxon>
        <taxon>Fungi</taxon>
        <taxon>Dikarya</taxon>
        <taxon>Basidiomycota</taxon>
        <taxon>Agaricomycotina</taxon>
        <taxon>Agaricomycetes</taxon>
        <taxon>Agaricomycetidae</taxon>
        <taxon>Boletales</taxon>
        <taxon>Suillineae</taxon>
        <taxon>Suillaceae</taxon>
        <taxon>Suillus</taxon>
    </lineage>
</organism>
<sequence length="58" mass="7101">MASKGSCYWYRRTDGFTQQINRMMIVQSYIMVYTCKVHFEAVRRFSFRLGKLRHPLEY</sequence>
<reference evidence="2" key="2">
    <citation type="submission" date="2015-01" db="EMBL/GenBank/DDBJ databases">
        <title>Evolutionary Origins and Diversification of the Mycorrhizal Mutualists.</title>
        <authorList>
            <consortium name="DOE Joint Genome Institute"/>
            <consortium name="Mycorrhizal Genomics Consortium"/>
            <person name="Kohler A."/>
            <person name="Kuo A."/>
            <person name="Nagy L.G."/>
            <person name="Floudas D."/>
            <person name="Copeland A."/>
            <person name="Barry K.W."/>
            <person name="Cichocki N."/>
            <person name="Veneault-Fourrey C."/>
            <person name="LaButti K."/>
            <person name="Lindquist E.A."/>
            <person name="Lipzen A."/>
            <person name="Lundell T."/>
            <person name="Morin E."/>
            <person name="Murat C."/>
            <person name="Riley R."/>
            <person name="Ohm R."/>
            <person name="Sun H."/>
            <person name="Tunlid A."/>
            <person name="Henrissat B."/>
            <person name="Grigoriev I.V."/>
            <person name="Hibbett D.S."/>
            <person name="Martin F."/>
        </authorList>
    </citation>
    <scope>NUCLEOTIDE SEQUENCE [LARGE SCALE GENOMIC DNA]</scope>
    <source>
        <strain evidence="2">UH-Slu-Lm8-n1</strain>
    </source>
</reference>
<dbReference type="Proteomes" id="UP000054485">
    <property type="component" value="Unassembled WGS sequence"/>
</dbReference>